<dbReference type="FunFam" id="2.60.120.260:FF:000105">
    <property type="entry name" value="Sushi, von Willebrand factor type A, EGF and pentraxin domain-containing protein 1"/>
    <property type="match status" value="1"/>
</dbReference>
<dbReference type="AlphaFoldDB" id="C3ZNG4"/>
<keyword evidence="5" id="KW-0430">Lectin</keyword>
<keyword evidence="6" id="KW-0106">Calcium</keyword>
<feature type="transmembrane region" description="Helical" evidence="9">
    <location>
        <begin position="202"/>
        <end position="226"/>
    </location>
</feature>
<feature type="region of interest" description="Disordered" evidence="8">
    <location>
        <begin position="1"/>
        <end position="59"/>
    </location>
</feature>
<evidence type="ECO:0000256" key="6">
    <source>
        <dbReference type="ARBA" id="ARBA00022837"/>
    </source>
</evidence>
<feature type="compositionally biased region" description="Basic and acidic residues" evidence="8">
    <location>
        <begin position="1"/>
        <end position="15"/>
    </location>
</feature>
<evidence type="ECO:0000256" key="8">
    <source>
        <dbReference type="SAM" id="MobiDB-lite"/>
    </source>
</evidence>
<evidence type="ECO:0000256" key="4">
    <source>
        <dbReference type="ARBA" id="ARBA00022723"/>
    </source>
</evidence>
<keyword evidence="4" id="KW-0479">Metal-binding</keyword>
<feature type="compositionally biased region" description="Polar residues" evidence="8">
    <location>
        <begin position="34"/>
        <end position="50"/>
    </location>
</feature>
<dbReference type="InterPro" id="IPR008979">
    <property type="entry name" value="Galactose-bd-like_sf"/>
</dbReference>
<dbReference type="InParanoid" id="C3ZNG4"/>
<gene>
    <name evidence="11" type="ORF">BRAFLDRAFT_81966</name>
</gene>
<accession>C3ZNG4</accession>
<dbReference type="PANTHER" id="PTHR45713:SF6">
    <property type="entry name" value="F5_8 TYPE C DOMAIN-CONTAINING PROTEIN"/>
    <property type="match status" value="1"/>
</dbReference>
<evidence type="ECO:0000256" key="5">
    <source>
        <dbReference type="ARBA" id="ARBA00022734"/>
    </source>
</evidence>
<organism>
    <name type="scientific">Branchiostoma floridae</name>
    <name type="common">Florida lancelet</name>
    <name type="synonym">Amphioxus</name>
    <dbReference type="NCBI Taxonomy" id="7739"/>
    <lineage>
        <taxon>Eukaryota</taxon>
        <taxon>Metazoa</taxon>
        <taxon>Chordata</taxon>
        <taxon>Cephalochordata</taxon>
        <taxon>Leptocardii</taxon>
        <taxon>Amphioxiformes</taxon>
        <taxon>Branchiostomatidae</taxon>
        <taxon>Branchiostoma</taxon>
    </lineage>
</organism>
<dbReference type="InterPro" id="IPR006585">
    <property type="entry name" value="FTP1"/>
</dbReference>
<dbReference type="SMART" id="SM00607">
    <property type="entry name" value="FTP"/>
    <property type="match status" value="1"/>
</dbReference>
<dbReference type="GO" id="GO:0042806">
    <property type="term" value="F:fucose binding"/>
    <property type="evidence" value="ECO:0007669"/>
    <property type="project" value="UniProtKB-ARBA"/>
</dbReference>
<reference evidence="11" key="1">
    <citation type="journal article" date="2008" name="Nature">
        <title>The amphioxus genome and the evolution of the chordate karyotype.</title>
        <authorList>
            <consortium name="US DOE Joint Genome Institute (JGI-PGF)"/>
            <person name="Putnam N.H."/>
            <person name="Butts T."/>
            <person name="Ferrier D.E.K."/>
            <person name="Furlong R.F."/>
            <person name="Hellsten U."/>
            <person name="Kawashima T."/>
            <person name="Robinson-Rechavi M."/>
            <person name="Shoguchi E."/>
            <person name="Terry A."/>
            <person name="Yu J.-K."/>
            <person name="Benito-Gutierrez E.L."/>
            <person name="Dubchak I."/>
            <person name="Garcia-Fernandez J."/>
            <person name="Gibson-Brown J.J."/>
            <person name="Grigoriev I.V."/>
            <person name="Horton A.C."/>
            <person name="de Jong P.J."/>
            <person name="Jurka J."/>
            <person name="Kapitonov V.V."/>
            <person name="Kohara Y."/>
            <person name="Kuroki Y."/>
            <person name="Lindquist E."/>
            <person name="Lucas S."/>
            <person name="Osoegawa K."/>
            <person name="Pennacchio L.A."/>
            <person name="Salamov A.A."/>
            <person name="Satou Y."/>
            <person name="Sauka-Spengler T."/>
            <person name="Schmutz J."/>
            <person name="Shin-I T."/>
            <person name="Toyoda A."/>
            <person name="Bronner-Fraser M."/>
            <person name="Fujiyama A."/>
            <person name="Holland L.Z."/>
            <person name="Holland P.W.H."/>
            <person name="Satoh N."/>
            <person name="Rokhsar D.S."/>
        </authorList>
    </citation>
    <scope>NUCLEOTIDE SEQUENCE [LARGE SCALE GENOMIC DNA]</scope>
    <source>
        <strain evidence="11">S238N-H82</strain>
        <tissue evidence="11">Testes</tissue>
    </source>
</reference>
<sequence length="545" mass="59244">MTRGESIYHTDECQGDHQNNGDQFTDDDGIGNPRQASPQSRKGGQTSATEDTNKEDCNAADVFVNPMYAAGVLPQDDRGQSACSFRDKETNEINSNTNKIHDDHGNDVYHCINDDEINNQQQDAQQSPHGGQPSAEDADDHQSRHLEQPSAENADDRGRNSLFDNPMYATGASRQDDGDGNDAADSCGFPRSFHATFHRYKLLIVIIIAMVVAAAIGAGASLVTFLTTVQKARPLSSSSLEWSGTSSRPFPATPTAGSTLEAILVFQHNTQGTRFHMVQKATTKQPLTTHKEVWYQRLGCWKDDPNRAIPSLEGTDPRLDDGYGARHNAIEKCSQVAHSRGFTVFAVQYGGQCYGSDDGHNTYSKYGRSSACGVDGKGGTWANEVYQIGVNVALGKTAFQTSTLDANDGSGVPSGIPSLAVDGETATHYYDNSCTHTSWPAEDNPTWWVDLGQPHVIVRVVIFNRLDCCSERLNPFNIHIGDSDQVSTNPMCGGDHQINLNQPSISVSCQGMKGHYVGVRLPGSSRVLTLCEVQVLAVRASKWDQ</sequence>
<comment type="subunit">
    <text evidence="3">Homotrimer.</text>
</comment>
<dbReference type="GO" id="GO:0046872">
    <property type="term" value="F:metal ion binding"/>
    <property type="evidence" value="ECO:0007669"/>
    <property type="project" value="UniProtKB-KW"/>
</dbReference>
<protein>
    <recommendedName>
        <fullName evidence="10">Fucolectin tachylectin-4 pentraxin-1 domain-containing protein</fullName>
    </recommendedName>
</protein>
<dbReference type="Pfam" id="PF22633">
    <property type="entry name" value="F5_F8_type_C_2"/>
    <property type="match status" value="1"/>
</dbReference>
<evidence type="ECO:0000256" key="3">
    <source>
        <dbReference type="ARBA" id="ARBA00011233"/>
    </source>
</evidence>
<dbReference type="GO" id="GO:0001868">
    <property type="term" value="P:regulation of complement activation, lectin pathway"/>
    <property type="evidence" value="ECO:0007669"/>
    <property type="project" value="UniProtKB-ARBA"/>
</dbReference>
<feature type="region of interest" description="Disordered" evidence="8">
    <location>
        <begin position="121"/>
        <end position="183"/>
    </location>
</feature>
<dbReference type="SUPFAM" id="SSF49785">
    <property type="entry name" value="Galactose-binding domain-like"/>
    <property type="match status" value="1"/>
</dbReference>
<evidence type="ECO:0000256" key="2">
    <source>
        <dbReference type="ARBA" id="ARBA00010147"/>
    </source>
</evidence>
<dbReference type="GO" id="GO:0010185">
    <property type="term" value="P:regulation of cellular defense response"/>
    <property type="evidence" value="ECO:0007669"/>
    <property type="project" value="UniProtKB-ARBA"/>
</dbReference>
<dbReference type="EMBL" id="GG666651">
    <property type="protein sequence ID" value="EEN45917.1"/>
    <property type="molecule type" value="Genomic_DNA"/>
</dbReference>
<keyword evidence="9" id="KW-0812">Transmembrane</keyword>
<evidence type="ECO:0000256" key="9">
    <source>
        <dbReference type="SAM" id="Phobius"/>
    </source>
</evidence>
<comment type="similarity">
    <text evidence="2">Belongs to the fucolectin family.</text>
</comment>
<keyword evidence="9" id="KW-1133">Transmembrane helix</keyword>
<feature type="domain" description="Fucolectin tachylectin-4 pentraxin-1" evidence="10">
    <location>
        <begin position="389"/>
        <end position="539"/>
    </location>
</feature>
<evidence type="ECO:0000256" key="1">
    <source>
        <dbReference type="ARBA" id="ARBA00002219"/>
    </source>
</evidence>
<evidence type="ECO:0000259" key="10">
    <source>
        <dbReference type="SMART" id="SM00607"/>
    </source>
</evidence>
<keyword evidence="9" id="KW-0472">Membrane</keyword>
<evidence type="ECO:0000313" key="11">
    <source>
        <dbReference type="EMBL" id="EEN45917.1"/>
    </source>
</evidence>
<evidence type="ECO:0000256" key="7">
    <source>
        <dbReference type="ARBA" id="ARBA00023157"/>
    </source>
</evidence>
<dbReference type="InterPro" id="IPR051941">
    <property type="entry name" value="BG_Antigen-Binding_Lectin"/>
</dbReference>
<proteinExistence type="inferred from homology"/>
<comment type="function">
    <text evidence="1">Acts as a defensive agent. Recognizes blood group fucosylated oligosaccharides including A, B, H and Lewis B-type antigens. Does not recognize Lewis A antigen and has low affinity for monovalent haptens.</text>
</comment>
<dbReference type="Gene3D" id="2.60.120.260">
    <property type="entry name" value="Galactose-binding domain-like"/>
    <property type="match status" value="1"/>
</dbReference>
<keyword evidence="7" id="KW-1015">Disulfide bond</keyword>
<name>C3ZNG4_BRAFL</name>
<dbReference type="PANTHER" id="PTHR45713">
    <property type="entry name" value="FTP DOMAIN-CONTAINING PROTEIN"/>
    <property type="match status" value="1"/>
</dbReference>